<organism evidence="7 8">
    <name type="scientific">Schizosaccharomyces osmophilus</name>
    <dbReference type="NCBI Taxonomy" id="2545709"/>
    <lineage>
        <taxon>Eukaryota</taxon>
        <taxon>Fungi</taxon>
        <taxon>Dikarya</taxon>
        <taxon>Ascomycota</taxon>
        <taxon>Taphrinomycotina</taxon>
        <taxon>Schizosaccharomycetes</taxon>
        <taxon>Schizosaccharomycetales</taxon>
        <taxon>Schizosaccharomycetaceae</taxon>
        <taxon>Schizosaccharomyces</taxon>
    </lineage>
</organism>
<gene>
    <name evidence="7" type="primary">vps1302</name>
    <name evidence="7" type="ORF">SOMG_03576</name>
</gene>
<keyword evidence="3" id="KW-0445">Lipid transport</keyword>
<evidence type="ECO:0000259" key="4">
    <source>
        <dbReference type="Pfam" id="PF12624"/>
    </source>
</evidence>
<feature type="domain" description="Intermembrane lipid transfer protein VPS13-like C-terminal" evidence="6">
    <location>
        <begin position="2872"/>
        <end position="2950"/>
    </location>
</feature>
<dbReference type="InterPro" id="IPR056748">
    <property type="entry name" value="VPS13-like_C"/>
</dbReference>
<evidence type="ECO:0000313" key="7">
    <source>
        <dbReference type="EMBL" id="WBW73191.1"/>
    </source>
</evidence>
<dbReference type="Pfam" id="PF25036">
    <property type="entry name" value="VPS13_VAB"/>
    <property type="match status" value="1"/>
</dbReference>
<dbReference type="InterPro" id="IPR026854">
    <property type="entry name" value="VPS13_N"/>
</dbReference>
<comment type="similarity">
    <text evidence="1">Belongs to the VPS13 family.</text>
</comment>
<evidence type="ECO:0000259" key="6">
    <source>
        <dbReference type="Pfam" id="PF25037"/>
    </source>
</evidence>
<proteinExistence type="inferred from homology"/>
<evidence type="ECO:0000259" key="5">
    <source>
        <dbReference type="Pfam" id="PF25036"/>
    </source>
</evidence>
<feature type="domain" description="Vacuolar protein sorting-associated protein 13 VPS13 adaptor binding" evidence="5">
    <location>
        <begin position="1796"/>
        <end position="2358"/>
    </location>
</feature>
<evidence type="ECO:0000313" key="8">
    <source>
        <dbReference type="Proteomes" id="UP001212411"/>
    </source>
</evidence>
<dbReference type="GO" id="GO:0006869">
    <property type="term" value="P:lipid transport"/>
    <property type="evidence" value="ECO:0007669"/>
    <property type="project" value="UniProtKB-KW"/>
</dbReference>
<evidence type="ECO:0000256" key="2">
    <source>
        <dbReference type="ARBA" id="ARBA00022448"/>
    </source>
</evidence>
<sequence length="3003" mass="339968">MLEGLLANFLNRLLGEYIENFDATQLKVGVWNGDVTLQNLQLKRDALRKLELPISVQYGLVESLKLKIPWSSLKNRPVEIYIEGIRALAAMDESPTISKKEDSSQQLEAKRREMELWEAAQVGTAETNDDPNAQTFTESLVTRMIDNIQLNIRDIHIRFEHPSENLSDGYSFGLLLSEFSISSCNDEWKPMFIETESKTIHKLCSLQKLAVYSDETSECISSNDFNDMIGLFHVLLTNFDQREKEFLISPIMGSAKVAINKNPTPEIPRFVSDLSFEGFDLTVSDNHLTRGISLNNEFNKILSKTIFRRNVIGDATVSQSSEYLPFVFKKVLSDIREKNYVKSWPAIKSFCERRKAYIHLYRQKFLATILSPEETSQLDNLELSFSVSQLKLFRSIAYKEIKNEGIEPKGQKQQGWTSWMWNSFKGASDEAGEITDDQKQRVINAIGLSETTLSPSSFTENPSNAALFDITLSVPSGSFSLKSTAENCKIISLELSEFTLNLLGTYQTHKLDLVLGSLRLFNDKRSLLYTRSKSSSLDAEASSPLFHMTFENRFSNEDDQDILKLNLRTLEFFHDQPCLIKVKKLLDDSLFTNEGGAQLLQFANSAVTDLTSQTVQNLRNYMNEKRKLILDVQLQAPLIILPENVEKQDTESLVIDSGLISVKTSSLDQYKEGEATKEEEIQNLIYDNYLLSLESAQISLGPLSHIHSERHEMDEKYQILKESSINLNVSIQSVPSPNFPRIRVSGEMSDLLFKISDAQYAVLNNLKSSFLSNESYTSSSNQRNSLQSSKSFVSQDSNYNFQIKEENAPPELKYFCEFNLSLNGMIIILMRESGYAQQSPMASLELGQLTVSYNQYDTEQKAEMSLSSMKVNDLTTDNCGVANHQIFECKSSNDNNIKEKYPLTIEYALKFDPSSNLESSTTINFVCSNGNFSLAKYPILSLLEYSSSFIGTSNNNQDTEFKKEPSSEVSGKTNVTFSIHRLGLELFDSYEEHPICLNIFNIHSSFDTAINYWELQSRIENLDIRAWNEKKNETISLIDSKNDQFLDLHYKMQQAEKKDHSPQAKLDIKMGSFLMICRRQPVVDILNFFSDFIQLKTVVESAKYLAETGSLQAEQGTNFDINIHISNPIFRIPLSLDNGLQAYVDVLPGRFSTRTISWLPNLAIELLSSETTIKTIFCATSPEKVDIELDVLKNLNVGLKIAVLQEMKGNITNYGIQIDGETSDFSFQLSQAQYFTFLELVYEAPKALSIKDAFSSNLDAGSVFSVLSDELYNVEVINKAISHFSQNTSSSLNLNLRLPRVSLNLFDGNFETGSDLLKPLSRFILNDTKMTSSYSFENGVSAKLTMNSFAVEDVRMEKSEHFSSLILPSQENETQFCFTITWKPNSNNILLEGDLYQSLYVLSLDHLLSIFYCFGGHDFAGKTSASNDDLVTNKGSDKEVHENEKPLSYSLRFDVTQTSLVFVADASNSNSQCLIARIGHVSLARQMSYSLTIQDMGLFVSQMNKLHSGVQILENFSFGFGLVQSSSGQCTSSACLDIDPLIFRISIYDLLLIKSIIESSTQVISKYKQDSSAITLGSSDISDFISQENPRRESLMAMQQKAEKTATDILNTLGNASLTTEELTFNSAGIQLALISDAHSLPVVDIVVDAFIVNVKDWSSNFSAATTLKVQCNAFNFAKSHWEPLLEPWSISLSGLQKNGTKEIKLVSKESGQFTLTPMMIMDFHRIIKYYLTNQTGENEKRPEGHPYEVLNETGYNLSVHYGHKESHGDEHFKLESGKSKLCRFEDKETLTAGLINKEEDMSTKIRVSFDEIWFPVHNISVHREGSFLYELKPRAERLNFLLVTVVLLETNVKRIILSSPYSLVNRTKEAIEFVCNDQAGHRQSSVVRIEPQETGYIPLDLAALYPLRIRPVSKLGFFWSNQSVYWKSLLKSPLQYLSCKSSKTDWEHTFLVFSRNLMEGSMADAYPFMQLNILPPLQVHNLLPYEIKVRILEKNTRNDWRCCLKPGDSLPILHTDSKSLLLLGITIAAIDLHSLELPIIFSPIGAWESIQSTAMLSFPNKERVKLNLQYDKLPGTDYVSDVKIYSPYLMYNRTDVKMQLWDEYDSSVTNIIPGGGYTNEILPYFFSFRQENRNNRAVLKMKDSQLFQPLSLDTLGSSSEVRVATNDGRKTYILGVSIGECTGKFCLSKTVTFTPRYVFRNNLDRTLCLRQFGSSDIWNLLPKALYPVYLFMSSEEVTTVTAFPGTNNSWSSAFYTNNLGITHIKVYEQKENGSILPVLLRVSVSLKDASFFIAFDLETIAWPYKIKNNSSLDILYEQKKPDPSSFEAVYTQNFKKSKYVIQAGDEADYCWDFPALKEKRLEVTAGNAVHDLDISSVGELSPWFSQELNTNSRLVPEISIAGLTSILTFKEVDADRPPQLPRRKGLSKEEENKNETNFKFAMDLSGVGLSLINGQYEEFAYATLRNLLVSFDESADLHSLSISLGWFQIDNQLLDSLHPIALFPSVITEEVKEENPEVLQFRISSLKDYDYGLLYVKYASVLLQELSLELDDRLVYMLLRLIYPSLDVSQSSKSLNEDSYKDQFELPNFDVDAYRNDVFFEALHLQPTILNFTFETSGDMENQIIKVRTPNSTLDFMTGVLMDTLGNIHDAPVQLNSVLLENARGTVSELVSKIFTHYKQQIGYQMYMIAGRADFLGNPVGLFNNFASGVFDMFYEPYQGFLLQDTQSIGDSLARGTSSFMRKTIFGVSDSVSKLTNTFSKGLSTMTMDPKYKMSRRRFRSRNRPKKAAFGITVGANSFYDSMSSGFEGLRRPFTDRKSDSPGKFLKGFGKGVLGLATKPAIGLLDMTTNVSEGIRNSTDVRANPEIDKARIPRFVGFGGLIQPYKVYESFGMYLLAMIANGIYSNETYLYHAELKDERVLFISTRHFIITSSNNEVETVLSVKKVKNLRFSENEMVCSMYDMSTLRLPLPNDDKKKDRCMKEANRAYVESHRLRLKNVESF</sequence>
<dbReference type="GeneID" id="80877055"/>
<dbReference type="EMBL" id="CP115612">
    <property type="protein sequence ID" value="WBW73191.1"/>
    <property type="molecule type" value="Genomic_DNA"/>
</dbReference>
<protein>
    <submittedName>
        <fullName evidence="7">Intermembrane lipid transfer protein, chorein family Vps1302</fullName>
    </submittedName>
</protein>
<evidence type="ECO:0000256" key="1">
    <source>
        <dbReference type="ARBA" id="ARBA00006545"/>
    </source>
</evidence>
<name>A0AAE9WCY5_9SCHI</name>
<dbReference type="InterPro" id="IPR026847">
    <property type="entry name" value="VPS13"/>
</dbReference>
<dbReference type="KEGG" id="som:SOMG_03576"/>
<dbReference type="PANTHER" id="PTHR16166">
    <property type="entry name" value="VACUOLAR PROTEIN SORTING-ASSOCIATED PROTEIN VPS13"/>
    <property type="match status" value="1"/>
</dbReference>
<dbReference type="Proteomes" id="UP001212411">
    <property type="component" value="Chromosome 2"/>
</dbReference>
<dbReference type="PANTHER" id="PTHR16166:SF93">
    <property type="entry name" value="INTERMEMBRANE LIPID TRANSFER PROTEIN VPS13"/>
    <property type="match status" value="1"/>
</dbReference>
<dbReference type="RefSeq" id="XP_056037434.1">
    <property type="nucleotide sequence ID" value="XM_056182366.1"/>
</dbReference>
<keyword evidence="8" id="KW-1185">Reference proteome</keyword>
<reference evidence="7 8" key="1">
    <citation type="journal article" date="2023" name="G3 (Bethesda)">
        <title>A high-quality reference genome for the fission yeast Schizosaccharomyces osmophilus.</title>
        <authorList>
            <person name="Jia G.S."/>
            <person name="Zhang W.C."/>
            <person name="Liang Y."/>
            <person name="Liu X.H."/>
            <person name="Rhind N."/>
            <person name="Pidoux A."/>
            <person name="Brysch-Herzberg M."/>
            <person name="Du L.L."/>
        </authorList>
    </citation>
    <scope>NUCLEOTIDE SEQUENCE [LARGE SCALE GENOMIC DNA]</scope>
    <source>
        <strain evidence="7 8">CBS 15793</strain>
    </source>
</reference>
<dbReference type="GO" id="GO:0006623">
    <property type="term" value="P:protein targeting to vacuole"/>
    <property type="evidence" value="ECO:0007669"/>
    <property type="project" value="TreeGrafter"/>
</dbReference>
<dbReference type="Pfam" id="PF12624">
    <property type="entry name" value="VPS13_N"/>
    <property type="match status" value="1"/>
</dbReference>
<dbReference type="Pfam" id="PF25037">
    <property type="entry name" value="VPS13_C"/>
    <property type="match status" value="1"/>
</dbReference>
<dbReference type="GO" id="GO:0045324">
    <property type="term" value="P:late endosome to vacuole transport"/>
    <property type="evidence" value="ECO:0007669"/>
    <property type="project" value="TreeGrafter"/>
</dbReference>
<accession>A0AAE9WCY5</accession>
<keyword evidence="2" id="KW-0813">Transport</keyword>
<dbReference type="GO" id="GO:0045053">
    <property type="term" value="P:protein retention in Golgi apparatus"/>
    <property type="evidence" value="ECO:0007669"/>
    <property type="project" value="TreeGrafter"/>
</dbReference>
<evidence type="ECO:0000256" key="3">
    <source>
        <dbReference type="ARBA" id="ARBA00023055"/>
    </source>
</evidence>
<dbReference type="InterPro" id="IPR009543">
    <property type="entry name" value="VPS13_VAB"/>
</dbReference>
<feature type="domain" description="Chorein N-terminal" evidence="4">
    <location>
        <begin position="1"/>
        <end position="1103"/>
    </location>
</feature>
<dbReference type="GO" id="GO:0007005">
    <property type="term" value="P:mitochondrion organization"/>
    <property type="evidence" value="ECO:0007669"/>
    <property type="project" value="TreeGrafter"/>
</dbReference>